<feature type="domain" description="Pyrroloquinoline quinone-dependent pyranose dehydrogenase beta-propeller" evidence="3">
    <location>
        <begin position="33"/>
        <end position="419"/>
    </location>
</feature>
<organism evidence="4 5">
    <name type="scientific">Cephalotrichum gorgonifer</name>
    <dbReference type="NCBI Taxonomy" id="2041049"/>
    <lineage>
        <taxon>Eukaryota</taxon>
        <taxon>Fungi</taxon>
        <taxon>Dikarya</taxon>
        <taxon>Ascomycota</taxon>
        <taxon>Pezizomycotina</taxon>
        <taxon>Sordariomycetes</taxon>
        <taxon>Hypocreomycetidae</taxon>
        <taxon>Microascales</taxon>
        <taxon>Microascaceae</taxon>
        <taxon>Cephalotrichum</taxon>
    </lineage>
</organism>
<dbReference type="PANTHER" id="PTHR47572:SF4">
    <property type="entry name" value="LACTONASE DRP35"/>
    <property type="match status" value="1"/>
</dbReference>
<name>A0AAE8N9A6_9PEZI</name>
<evidence type="ECO:0000313" key="5">
    <source>
        <dbReference type="Proteomes" id="UP001187682"/>
    </source>
</evidence>
<dbReference type="InterPro" id="IPR011042">
    <property type="entry name" value="6-blade_b-propeller_TolB-like"/>
</dbReference>
<dbReference type="SUPFAM" id="SSF50952">
    <property type="entry name" value="Soluble quinoprotein glucose dehydrogenase"/>
    <property type="match status" value="1"/>
</dbReference>
<dbReference type="InterPro" id="IPR051262">
    <property type="entry name" value="SMP-30/CGR1_Lactonase"/>
</dbReference>
<dbReference type="Gene3D" id="2.120.10.30">
    <property type="entry name" value="TolB, C-terminal domain"/>
    <property type="match status" value="1"/>
</dbReference>
<feature type="region of interest" description="Disordered" evidence="1">
    <location>
        <begin position="125"/>
        <end position="145"/>
    </location>
</feature>
<evidence type="ECO:0000256" key="2">
    <source>
        <dbReference type="SAM" id="SignalP"/>
    </source>
</evidence>
<dbReference type="AlphaFoldDB" id="A0AAE8N9A6"/>
<evidence type="ECO:0000259" key="3">
    <source>
        <dbReference type="Pfam" id="PF22807"/>
    </source>
</evidence>
<feature type="compositionally biased region" description="Polar residues" evidence="1">
    <location>
        <begin position="134"/>
        <end position="145"/>
    </location>
</feature>
<dbReference type="Proteomes" id="UP001187682">
    <property type="component" value="Unassembled WGS sequence"/>
</dbReference>
<protein>
    <submittedName>
        <fullName evidence="4">Related to L-sorbosone dehydrogenase</fullName>
    </submittedName>
</protein>
<keyword evidence="5" id="KW-1185">Reference proteome</keyword>
<dbReference type="InterPro" id="IPR054539">
    <property type="entry name" value="Beta-prop_PDH"/>
</dbReference>
<proteinExistence type="predicted"/>
<dbReference type="InterPro" id="IPR011041">
    <property type="entry name" value="Quinoprot_gluc/sorb_DH_b-prop"/>
</dbReference>
<keyword evidence="2" id="KW-0732">Signal</keyword>
<dbReference type="PROSITE" id="PS51257">
    <property type="entry name" value="PROKAR_LIPOPROTEIN"/>
    <property type="match status" value="1"/>
</dbReference>
<evidence type="ECO:0000256" key="1">
    <source>
        <dbReference type="SAM" id="MobiDB-lite"/>
    </source>
</evidence>
<gene>
    <name evidence="4" type="ORF">DNG_10174</name>
</gene>
<dbReference type="PANTHER" id="PTHR47572">
    <property type="entry name" value="LIPOPROTEIN-RELATED"/>
    <property type="match status" value="1"/>
</dbReference>
<feature type="chain" id="PRO_5041956572" evidence="2">
    <location>
        <begin position="23"/>
        <end position="465"/>
    </location>
</feature>
<sequence length="465" mass="49822">MKKLHRGALAIALHAATSFCACENVLSPSHQTPVLASGWQGQLIANGFTKPRSIHFDTAGSLIVLDSGVGVRRVRLEDKGDTCLSVTENELLIDDTELNHGLALSADGKTLYASTVSSVHAYSYDPQAGKVSPNPRTVISGMSNNDHTTRTLLMSRRSPGRLIVSRGSDENFDVDALDLSSGVSQIRVFDLNKLGDGDTYDFNTQGRVLGWGLRNSVGVDEDPRSGNVYSVETSVDEITRDGVNIEENNPGEELNFHGKADERGDVGNYGYPYCYPLWDTDVPDNEGLRVGDVFSVTQNSTFNDTTCQEEYVPPRLVFPAHTSPLGLLFSEDGETLYISFRGSFNPKNPVGYMVSSVAFSDGQPVERVSSNTALSDVMTNPDLSRCPDECFRPVGLAWDKEGRLWVTSDSTGEIYVLKRTGAGGSGSGGGKGTFVTGSDESRARGRGVAVGVAGAAVVLAGLIAF</sequence>
<feature type="signal peptide" evidence="2">
    <location>
        <begin position="1"/>
        <end position="22"/>
    </location>
</feature>
<evidence type="ECO:0000313" key="4">
    <source>
        <dbReference type="EMBL" id="SPO07480.1"/>
    </source>
</evidence>
<comment type="caution">
    <text evidence="4">The sequence shown here is derived from an EMBL/GenBank/DDBJ whole genome shotgun (WGS) entry which is preliminary data.</text>
</comment>
<dbReference type="EMBL" id="ONZQ02000021">
    <property type="protein sequence ID" value="SPO07480.1"/>
    <property type="molecule type" value="Genomic_DNA"/>
</dbReference>
<accession>A0AAE8N9A6</accession>
<dbReference type="Pfam" id="PF22807">
    <property type="entry name" value="TrAA12"/>
    <property type="match status" value="1"/>
</dbReference>
<reference evidence="4" key="1">
    <citation type="submission" date="2018-03" db="EMBL/GenBank/DDBJ databases">
        <authorList>
            <person name="Guldener U."/>
        </authorList>
    </citation>
    <scope>NUCLEOTIDE SEQUENCE</scope>
</reference>